<accession>A0A846TPW8</accession>
<name>A0A846TPW8_9BACI</name>
<organism evidence="1 2">
    <name type="scientific">Mesobacillus selenatarsenatis</name>
    <dbReference type="NCBI Taxonomy" id="388741"/>
    <lineage>
        <taxon>Bacteria</taxon>
        <taxon>Bacillati</taxon>
        <taxon>Bacillota</taxon>
        <taxon>Bacilli</taxon>
        <taxon>Bacillales</taxon>
        <taxon>Bacillaceae</taxon>
        <taxon>Mesobacillus</taxon>
    </lineage>
</organism>
<protein>
    <submittedName>
        <fullName evidence="1">YokU family protein</fullName>
    </submittedName>
</protein>
<dbReference type="Pfam" id="PF14122">
    <property type="entry name" value="YokU"/>
    <property type="match status" value="1"/>
</dbReference>
<evidence type="ECO:0000313" key="1">
    <source>
        <dbReference type="EMBL" id="NKE07327.1"/>
    </source>
</evidence>
<dbReference type="InterPro" id="IPR022453">
    <property type="entry name" value="Znf_MqsA-type"/>
</dbReference>
<proteinExistence type="predicted"/>
<dbReference type="Proteomes" id="UP000587942">
    <property type="component" value="Unassembled WGS sequence"/>
</dbReference>
<comment type="caution">
    <text evidence="1">The sequence shown here is derived from an EMBL/GenBank/DDBJ whole genome shotgun (WGS) entry which is preliminary data.</text>
</comment>
<dbReference type="InterPro" id="IPR022451">
    <property type="entry name" value="CHP03829_YokU"/>
</dbReference>
<dbReference type="NCBIfam" id="TIGR03829">
    <property type="entry name" value="YokU_near_AblA"/>
    <property type="match status" value="1"/>
</dbReference>
<reference evidence="1 2" key="1">
    <citation type="submission" date="2020-03" db="EMBL/GenBank/DDBJ databases">
        <authorList>
            <person name="Sun Q."/>
        </authorList>
    </citation>
    <scope>NUCLEOTIDE SEQUENCE [LARGE SCALE GENOMIC DNA]</scope>
    <source>
        <strain evidence="1 2">KACC 21451</strain>
    </source>
</reference>
<sequence>MMSKCEWCSSENTKAVSDKVYWELPDGTKAIQINETPAIHCLDCDMTYQTELITKEIEDQLFLIDTKKLGKVVTFEELMAQPRLLKRNYFDFSS</sequence>
<evidence type="ECO:0000313" key="2">
    <source>
        <dbReference type="Proteomes" id="UP000587942"/>
    </source>
</evidence>
<dbReference type="AlphaFoldDB" id="A0A846TPW8"/>
<gene>
    <name evidence="1" type="ORF">GWK17_17915</name>
</gene>
<dbReference type="EMBL" id="JAAVUM010000014">
    <property type="protein sequence ID" value="NKE07327.1"/>
    <property type="molecule type" value="Genomic_DNA"/>
</dbReference>
<dbReference type="CDD" id="cd12870">
    <property type="entry name" value="MqsA"/>
    <property type="match status" value="1"/>
</dbReference>
<dbReference type="NCBIfam" id="TIGR03831">
    <property type="entry name" value="YgiT_finger"/>
    <property type="match status" value="1"/>
</dbReference>